<dbReference type="SUPFAM" id="SSF55874">
    <property type="entry name" value="ATPase domain of HSP90 chaperone/DNA topoisomerase II/histidine kinase"/>
    <property type="match status" value="1"/>
</dbReference>
<dbReference type="PROSITE" id="PS50109">
    <property type="entry name" value="HIS_KIN"/>
    <property type="match status" value="1"/>
</dbReference>
<evidence type="ECO:0000256" key="3">
    <source>
        <dbReference type="ARBA" id="ARBA00022553"/>
    </source>
</evidence>
<reference evidence="11 12" key="1">
    <citation type="submission" date="2021-04" db="EMBL/GenBank/DDBJ databases">
        <title>Genomics, taxonomy and metabolism of representatives of sulfur bacteria of the genus Thiothrix: Thiothrix fructosivorans QT, Thiothrix unzii A1T and three new species, Thiothrix subterranea sp. nov., Thiothrix litoralis sp. nov. and 'Candidatus Thiothrix anitrata' sp. nov.</title>
        <authorList>
            <person name="Ravin N.V."/>
            <person name="Smolyakov D."/>
            <person name="Rudenko T.S."/>
            <person name="Mardanov A.V."/>
            <person name="Beletsky A.V."/>
            <person name="Markov N.D."/>
            <person name="Fomenkov A.I."/>
            <person name="Roberts R.J."/>
            <person name="Karnachuk O.V."/>
            <person name="Novikov A."/>
            <person name="Grabovich M.Y."/>
        </authorList>
    </citation>
    <scope>NUCLEOTIDE SEQUENCE [LARGE SCALE GENOMIC DNA]</scope>
    <source>
        <strain evidence="11 12">AS</strain>
    </source>
</reference>
<dbReference type="InterPro" id="IPR005467">
    <property type="entry name" value="His_kinase_dom"/>
</dbReference>
<dbReference type="Gene3D" id="1.10.287.130">
    <property type="match status" value="1"/>
</dbReference>
<evidence type="ECO:0000256" key="9">
    <source>
        <dbReference type="SAM" id="Phobius"/>
    </source>
</evidence>
<dbReference type="Proteomes" id="UP000672039">
    <property type="component" value="Chromosome"/>
</dbReference>
<dbReference type="GO" id="GO:0016301">
    <property type="term" value="F:kinase activity"/>
    <property type="evidence" value="ECO:0007669"/>
    <property type="project" value="UniProtKB-KW"/>
</dbReference>
<evidence type="ECO:0000256" key="4">
    <source>
        <dbReference type="ARBA" id="ARBA00022679"/>
    </source>
</evidence>
<dbReference type="Pfam" id="PF02518">
    <property type="entry name" value="HATPase_c"/>
    <property type="match status" value="1"/>
</dbReference>
<comment type="catalytic activity">
    <reaction evidence="1">
        <text>ATP + protein L-histidine = ADP + protein N-phospho-L-histidine.</text>
        <dbReference type="EC" id="2.7.13.3"/>
    </reaction>
</comment>
<dbReference type="Gene3D" id="3.30.565.10">
    <property type="entry name" value="Histidine kinase-like ATPase, C-terminal domain"/>
    <property type="match status" value="1"/>
</dbReference>
<dbReference type="RefSeq" id="WP_210223351.1">
    <property type="nucleotide sequence ID" value="NZ_CP072801.1"/>
</dbReference>
<dbReference type="CDD" id="cd00082">
    <property type="entry name" value="HisKA"/>
    <property type="match status" value="1"/>
</dbReference>
<evidence type="ECO:0000256" key="7">
    <source>
        <dbReference type="ARBA" id="ARBA00022840"/>
    </source>
</evidence>
<accession>A0ABX7WT73</accession>
<dbReference type="SUPFAM" id="SSF47384">
    <property type="entry name" value="Homodimeric domain of signal transducing histidine kinase"/>
    <property type="match status" value="1"/>
</dbReference>
<keyword evidence="9" id="KW-1133">Transmembrane helix</keyword>
<keyword evidence="6 11" id="KW-0418">Kinase</keyword>
<gene>
    <name evidence="11" type="ORF">J9253_03650</name>
</gene>
<dbReference type="SMART" id="SM00387">
    <property type="entry name" value="HATPase_c"/>
    <property type="match status" value="1"/>
</dbReference>
<evidence type="ECO:0000256" key="6">
    <source>
        <dbReference type="ARBA" id="ARBA00022777"/>
    </source>
</evidence>
<dbReference type="InterPro" id="IPR036097">
    <property type="entry name" value="HisK_dim/P_sf"/>
</dbReference>
<evidence type="ECO:0000256" key="8">
    <source>
        <dbReference type="ARBA" id="ARBA00023012"/>
    </source>
</evidence>
<evidence type="ECO:0000259" key="10">
    <source>
        <dbReference type="PROSITE" id="PS50109"/>
    </source>
</evidence>
<dbReference type="PANTHER" id="PTHR43065">
    <property type="entry name" value="SENSOR HISTIDINE KINASE"/>
    <property type="match status" value="1"/>
</dbReference>
<keyword evidence="7" id="KW-0067">ATP-binding</keyword>
<proteinExistence type="predicted"/>
<evidence type="ECO:0000256" key="5">
    <source>
        <dbReference type="ARBA" id="ARBA00022741"/>
    </source>
</evidence>
<feature type="transmembrane region" description="Helical" evidence="9">
    <location>
        <begin position="15"/>
        <end position="39"/>
    </location>
</feature>
<keyword evidence="12" id="KW-1185">Reference proteome</keyword>
<keyword evidence="9" id="KW-0812">Transmembrane</keyword>
<keyword evidence="8" id="KW-0902">Two-component regulatory system</keyword>
<evidence type="ECO:0000313" key="11">
    <source>
        <dbReference type="EMBL" id="QTR47051.1"/>
    </source>
</evidence>
<organism evidence="11 12">
    <name type="scientific">Thiothrix litoralis</name>
    <dbReference type="NCBI Taxonomy" id="2891210"/>
    <lineage>
        <taxon>Bacteria</taxon>
        <taxon>Pseudomonadati</taxon>
        <taxon>Pseudomonadota</taxon>
        <taxon>Gammaproteobacteria</taxon>
        <taxon>Thiotrichales</taxon>
        <taxon>Thiotrichaceae</taxon>
        <taxon>Thiothrix</taxon>
    </lineage>
</organism>
<dbReference type="InterPro" id="IPR036890">
    <property type="entry name" value="HATPase_C_sf"/>
</dbReference>
<protein>
    <recommendedName>
        <fullName evidence="2">histidine kinase</fullName>
        <ecNumber evidence="2">2.7.13.3</ecNumber>
    </recommendedName>
</protein>
<evidence type="ECO:0000256" key="1">
    <source>
        <dbReference type="ARBA" id="ARBA00000085"/>
    </source>
</evidence>
<dbReference type="EMBL" id="CP072801">
    <property type="protein sequence ID" value="QTR47051.1"/>
    <property type="molecule type" value="Genomic_DNA"/>
</dbReference>
<name>A0ABX7WT73_9GAMM</name>
<feature type="domain" description="Histidine kinase" evidence="10">
    <location>
        <begin position="276"/>
        <end position="485"/>
    </location>
</feature>
<keyword evidence="9" id="KW-0472">Membrane</keyword>
<sequence length="488" mass="55055">MSFLPNSTARTIQPLWIPVAVLGGLLLVSLLAQLTLAWLSYNRLLPANQHVDHLEQLQQTLTQVETTLAKQLPDDSILPVATRQNLHQILQDLLTRQDYLAGNTPTNIQQAQQVLDVDNKHPRDTLLTIMNILREVFREESSVHKELTHSIFEAARFELELGVLIVLTLPLSAVILLTLMRRRILTPLQHMGYLMEMLGKRHYQRIPPDNVDPMFQPLMENYNGMVIRLSELEAEHLQYEQALEQQVEKAARTLIAQQRSLADTERLAALGEVMARLAHELRNPLAGVKMACSNIRQEIAESGEDVPYRARLDLVGQEIDRMIQMLNRLLDQAHHQPEQISTVHLHKTVDDLLTLARYQIPTHISLRHAIPTDIVCRLPDTELRQALLNLILNAQQAMADQPGTITLQATLENTLLSISVCDDGPGFPPDMLESHIRAFNTHRVGGTGLGLSIVQRFVRNHAGKLLLRNEQPHGACVTLQLNCVSKHV</sequence>
<dbReference type="PANTHER" id="PTHR43065:SF10">
    <property type="entry name" value="PEROXIDE STRESS-ACTIVATED HISTIDINE KINASE MAK3"/>
    <property type="match status" value="1"/>
</dbReference>
<evidence type="ECO:0000313" key="12">
    <source>
        <dbReference type="Proteomes" id="UP000672039"/>
    </source>
</evidence>
<dbReference type="InterPro" id="IPR003594">
    <property type="entry name" value="HATPase_dom"/>
</dbReference>
<dbReference type="Pfam" id="PF00512">
    <property type="entry name" value="HisKA"/>
    <property type="match status" value="1"/>
</dbReference>
<keyword evidence="5" id="KW-0547">Nucleotide-binding</keyword>
<feature type="transmembrane region" description="Helical" evidence="9">
    <location>
        <begin position="161"/>
        <end position="180"/>
    </location>
</feature>
<dbReference type="PRINTS" id="PR00344">
    <property type="entry name" value="BCTRLSENSOR"/>
</dbReference>
<keyword evidence="4" id="KW-0808">Transferase</keyword>
<evidence type="ECO:0000256" key="2">
    <source>
        <dbReference type="ARBA" id="ARBA00012438"/>
    </source>
</evidence>
<dbReference type="SMART" id="SM00388">
    <property type="entry name" value="HisKA"/>
    <property type="match status" value="1"/>
</dbReference>
<dbReference type="InterPro" id="IPR004358">
    <property type="entry name" value="Sig_transdc_His_kin-like_C"/>
</dbReference>
<keyword evidence="3" id="KW-0597">Phosphoprotein</keyword>
<dbReference type="InterPro" id="IPR003661">
    <property type="entry name" value="HisK_dim/P_dom"/>
</dbReference>
<dbReference type="EC" id="2.7.13.3" evidence="2"/>